<dbReference type="InterPro" id="IPR046373">
    <property type="entry name" value="Acyl-CoA_Oxase/DH_mid-dom_sf"/>
</dbReference>
<dbReference type="InterPro" id="IPR052166">
    <property type="entry name" value="Diverse_Acyl-CoA_DH"/>
</dbReference>
<dbReference type="InterPro" id="IPR036250">
    <property type="entry name" value="AcylCo_DH-like_C"/>
</dbReference>
<dbReference type="OrthoDB" id="9807883at2"/>
<proteinExistence type="inferred from homology"/>
<evidence type="ECO:0000256" key="1">
    <source>
        <dbReference type="ARBA" id="ARBA00001974"/>
    </source>
</evidence>
<dbReference type="Gene3D" id="2.40.110.10">
    <property type="entry name" value="Butyryl-CoA Dehydrogenase, subunit A, domain 2"/>
    <property type="match status" value="1"/>
</dbReference>
<evidence type="ECO:0000256" key="8">
    <source>
        <dbReference type="ARBA" id="ARBA00066694"/>
    </source>
</evidence>
<keyword evidence="4 10" id="KW-0274">FAD</keyword>
<dbReference type="Proteomes" id="UP000184520">
    <property type="component" value="Unassembled WGS sequence"/>
</dbReference>
<comment type="cofactor">
    <cofactor evidence="1 10">
        <name>FAD</name>
        <dbReference type="ChEBI" id="CHEBI:57692"/>
    </cofactor>
</comment>
<feature type="domain" description="Acyl-CoA oxidase/dehydrogenase middle" evidence="12">
    <location>
        <begin position="162"/>
        <end position="270"/>
    </location>
</feature>
<dbReference type="InterPro" id="IPR009100">
    <property type="entry name" value="AcylCoA_DH/oxidase_NM_dom_sf"/>
</dbReference>
<feature type="domain" description="Acetyl-CoA dehydrogenase-like C-terminal" evidence="14">
    <location>
        <begin position="498"/>
        <end position="578"/>
    </location>
</feature>
<dbReference type="InterPro" id="IPR025878">
    <property type="entry name" value="Acyl-CoA_dh-like_C_dom"/>
</dbReference>
<dbReference type="EMBL" id="FQWD01000002">
    <property type="protein sequence ID" value="SHG19990.1"/>
    <property type="molecule type" value="Genomic_DNA"/>
</dbReference>
<protein>
    <recommendedName>
        <fullName evidence="9">3-methylmercaptopropionyl-CoA dehydrogenase</fullName>
        <ecNumber evidence="8">1.3.99.41</ecNumber>
    </recommendedName>
</protein>
<dbReference type="InterPro" id="IPR013786">
    <property type="entry name" value="AcylCoA_DH/ox_N"/>
</dbReference>
<evidence type="ECO:0000259" key="11">
    <source>
        <dbReference type="Pfam" id="PF00441"/>
    </source>
</evidence>
<evidence type="ECO:0000259" key="13">
    <source>
        <dbReference type="Pfam" id="PF02771"/>
    </source>
</evidence>
<dbReference type="GO" id="GO:0050660">
    <property type="term" value="F:flavin adenine dinucleotide binding"/>
    <property type="evidence" value="ECO:0007669"/>
    <property type="project" value="InterPro"/>
</dbReference>
<feature type="domain" description="Acyl-CoA dehydrogenase/oxidase C-terminal" evidence="11">
    <location>
        <begin position="281"/>
        <end position="452"/>
    </location>
</feature>
<dbReference type="Pfam" id="PF02771">
    <property type="entry name" value="Acyl-CoA_dh_N"/>
    <property type="match status" value="1"/>
</dbReference>
<organism evidence="15 16">
    <name type="scientific">Marisediminitalea aggregata</name>
    <dbReference type="NCBI Taxonomy" id="634436"/>
    <lineage>
        <taxon>Bacteria</taxon>
        <taxon>Pseudomonadati</taxon>
        <taxon>Pseudomonadota</taxon>
        <taxon>Gammaproteobacteria</taxon>
        <taxon>Alteromonadales</taxon>
        <taxon>Alteromonadaceae</taxon>
        <taxon>Marisediminitalea</taxon>
    </lineage>
</organism>
<dbReference type="GO" id="GO:0016627">
    <property type="term" value="F:oxidoreductase activity, acting on the CH-CH group of donors"/>
    <property type="evidence" value="ECO:0007669"/>
    <property type="project" value="InterPro"/>
</dbReference>
<dbReference type="SUPFAM" id="SSF56645">
    <property type="entry name" value="Acyl-CoA dehydrogenase NM domain-like"/>
    <property type="match status" value="1"/>
</dbReference>
<dbReference type="InterPro" id="IPR009075">
    <property type="entry name" value="AcylCo_DH/oxidase_C"/>
</dbReference>
<dbReference type="STRING" id="634436.SAMN05216361_1642"/>
<evidence type="ECO:0000259" key="14">
    <source>
        <dbReference type="Pfam" id="PF12806"/>
    </source>
</evidence>
<dbReference type="Pfam" id="PF00441">
    <property type="entry name" value="Acyl-CoA_dh_1"/>
    <property type="match status" value="1"/>
</dbReference>
<accession>A0A1M5HVM1</accession>
<evidence type="ECO:0000256" key="10">
    <source>
        <dbReference type="RuleBase" id="RU362125"/>
    </source>
</evidence>
<evidence type="ECO:0000256" key="4">
    <source>
        <dbReference type="ARBA" id="ARBA00022827"/>
    </source>
</evidence>
<sequence length="586" mass="64033">MPGYIPPLADFGFLLRDWLTINEHYAALGLEDFDADLAMEVVEQGGKFAADVVAPLNREGDEQGCRLADGKVTTPEGFAAAYHSYVENGWNAMLGDVNYGGQGLPYSMAVPVHEMLNSANLSWRLTTMLTESAVLAISKHASESLKATYLEKLVTGEWTGTMNLTEPHAGTDLSLLSTKAEPNDDGSFTITGSKIFITAGDHDWTDNIIHMVLARLPDAPPGVKGISLFLVPKFLLDADNNPDKPNALGPSAIEKKMGIKASPTCVMNFDGATGWLIGEANQGLACMFTMMNDARFQVGLEGLGATEAAFQGALTYARERLQSRAPQGVQQPDDKADAIIHQPDVARMLLTQKAFAEGCRALAMLYAKYMDIAHLADDERRDEAEAILQFLTPVCKAFMTDTGLESTSLGIQVFGGHGYIREWGMEQLMRDVRIAMLYEGTNGIQALDLIGRKLTRDKQGMLDTTYRALDTLVHDIEQPLTKQAAEQLLNDWYITSQAVKDFDAVNAASGACDYLHYTGYALLGVLWYSMADAASRCDNPNIAQGKQKTCKFYIERLLPRMQGHKAALFSGASNLLDISGSEFDYL</sequence>
<dbReference type="RefSeq" id="WP_073320553.1">
    <property type="nucleotide sequence ID" value="NZ_FQWD01000002.1"/>
</dbReference>
<evidence type="ECO:0000313" key="15">
    <source>
        <dbReference type="EMBL" id="SHG19990.1"/>
    </source>
</evidence>
<name>A0A1M5HVM1_9ALTE</name>
<evidence type="ECO:0000256" key="6">
    <source>
        <dbReference type="ARBA" id="ARBA00051388"/>
    </source>
</evidence>
<comment type="catalytic activity">
    <reaction evidence="6">
        <text>3-(methylsulfanyl)propanoyl-CoA + oxidized [electron-transfer flavoprotein] + H(+) = 3-(methylsulfanyl)acryloyl-CoA + reduced [electron-transfer flavoprotein]</text>
        <dbReference type="Rhea" id="RHEA:52612"/>
        <dbReference type="Rhea" id="RHEA-COMP:10685"/>
        <dbReference type="Rhea" id="RHEA-COMP:10686"/>
        <dbReference type="ChEBI" id="CHEBI:15378"/>
        <dbReference type="ChEBI" id="CHEBI:57692"/>
        <dbReference type="ChEBI" id="CHEBI:58307"/>
        <dbReference type="ChEBI" id="CHEBI:82815"/>
        <dbReference type="ChEBI" id="CHEBI:84994"/>
        <dbReference type="EC" id="1.3.99.41"/>
    </reaction>
    <physiologicalReaction direction="left-to-right" evidence="6">
        <dbReference type="Rhea" id="RHEA:52613"/>
    </physiologicalReaction>
</comment>
<dbReference type="FunFam" id="2.40.110.10:FF:000031">
    <property type="entry name" value="Acyl-CoA dehydrogenase, putative"/>
    <property type="match status" value="1"/>
</dbReference>
<evidence type="ECO:0000256" key="5">
    <source>
        <dbReference type="ARBA" id="ARBA00023002"/>
    </source>
</evidence>
<reference evidence="16" key="1">
    <citation type="submission" date="2016-11" db="EMBL/GenBank/DDBJ databases">
        <authorList>
            <person name="Varghese N."/>
            <person name="Submissions S."/>
        </authorList>
    </citation>
    <scope>NUCLEOTIDE SEQUENCE [LARGE SCALE GENOMIC DNA]</scope>
    <source>
        <strain evidence="16">CGMCC 1.8995</strain>
    </source>
</reference>
<dbReference type="Gene3D" id="1.10.540.10">
    <property type="entry name" value="Acyl-CoA dehydrogenase/oxidase, N-terminal domain"/>
    <property type="match status" value="1"/>
</dbReference>
<evidence type="ECO:0000256" key="3">
    <source>
        <dbReference type="ARBA" id="ARBA00022630"/>
    </source>
</evidence>
<dbReference type="PANTHER" id="PTHR42803">
    <property type="entry name" value="ACYL-COA DEHYDROGENASE"/>
    <property type="match status" value="1"/>
</dbReference>
<dbReference type="SUPFAM" id="SSF47203">
    <property type="entry name" value="Acyl-CoA dehydrogenase C-terminal domain-like"/>
    <property type="match status" value="1"/>
</dbReference>
<dbReference type="Gene3D" id="1.20.140.10">
    <property type="entry name" value="Butyryl-CoA Dehydrogenase, subunit A, domain 3"/>
    <property type="match status" value="1"/>
</dbReference>
<keyword evidence="5 10" id="KW-0560">Oxidoreductase</keyword>
<dbReference type="Pfam" id="PF02770">
    <property type="entry name" value="Acyl-CoA_dh_M"/>
    <property type="match status" value="1"/>
</dbReference>
<feature type="domain" description="Acyl-CoA dehydrogenase/oxidase N-terminal" evidence="13">
    <location>
        <begin position="46"/>
        <end position="157"/>
    </location>
</feature>
<evidence type="ECO:0000256" key="7">
    <source>
        <dbReference type="ARBA" id="ARBA00058683"/>
    </source>
</evidence>
<dbReference type="InterPro" id="IPR037069">
    <property type="entry name" value="AcylCoA_DH/ox_N_sf"/>
</dbReference>
<evidence type="ECO:0000256" key="9">
    <source>
        <dbReference type="ARBA" id="ARBA00069043"/>
    </source>
</evidence>
<gene>
    <name evidence="15" type="ORF">SAMN05216361_1642</name>
</gene>
<evidence type="ECO:0000256" key="2">
    <source>
        <dbReference type="ARBA" id="ARBA00009347"/>
    </source>
</evidence>
<evidence type="ECO:0000259" key="12">
    <source>
        <dbReference type="Pfam" id="PF02770"/>
    </source>
</evidence>
<dbReference type="AlphaFoldDB" id="A0A1M5HVM1"/>
<dbReference type="PANTHER" id="PTHR42803:SF1">
    <property type="entry name" value="BROAD-SPECIFICITY LINEAR ACYL-COA DEHYDROGENASE FADE5"/>
    <property type="match status" value="1"/>
</dbReference>
<dbReference type="InterPro" id="IPR006091">
    <property type="entry name" value="Acyl-CoA_Oxase/DH_mid-dom"/>
</dbReference>
<dbReference type="EC" id="1.3.99.41" evidence="8"/>
<evidence type="ECO:0000313" key="16">
    <source>
        <dbReference type="Proteomes" id="UP000184520"/>
    </source>
</evidence>
<dbReference type="Pfam" id="PF12806">
    <property type="entry name" value="Acyl-CoA_dh_C"/>
    <property type="match status" value="1"/>
</dbReference>
<comment type="similarity">
    <text evidence="2 10">Belongs to the acyl-CoA dehydrogenase family.</text>
</comment>
<comment type="function">
    <text evidence="7">Involved in the assimilation of dimethylsulphoniopropionate (DMSP), an important compound in the fixation of carbon in marine phytoplankton, by mediating the conversion of 3-(methylthio)propanoyl-CoA (MMPA-CoA) to 3-(methylthio)acryloyl-CoA (MTA-CoA).</text>
</comment>
<keyword evidence="3 10" id="KW-0285">Flavoprotein</keyword>
<keyword evidence="16" id="KW-1185">Reference proteome</keyword>